<dbReference type="AlphaFoldDB" id="A0A9P3UKM8"/>
<keyword evidence="3" id="KW-1185">Reference proteome</keyword>
<proteinExistence type="predicted"/>
<dbReference type="EMBL" id="BRPK01000003">
    <property type="protein sequence ID" value="GLB36552.1"/>
    <property type="molecule type" value="Genomic_DNA"/>
</dbReference>
<feature type="region of interest" description="Disordered" evidence="1">
    <location>
        <begin position="47"/>
        <end position="78"/>
    </location>
</feature>
<comment type="caution">
    <text evidence="2">The sequence shown here is derived from an EMBL/GenBank/DDBJ whole genome shotgun (WGS) entry which is preliminary data.</text>
</comment>
<evidence type="ECO:0000256" key="1">
    <source>
        <dbReference type="SAM" id="MobiDB-lite"/>
    </source>
</evidence>
<reference evidence="2" key="1">
    <citation type="submission" date="2022-07" db="EMBL/GenBank/DDBJ databases">
        <title>The genome of Lyophyllum shimeji provides insight into the initial evolution of ectomycorrhizal fungal genome.</title>
        <authorList>
            <person name="Kobayashi Y."/>
            <person name="Shibata T."/>
            <person name="Hirakawa H."/>
            <person name="Shigenobu S."/>
            <person name="Nishiyama T."/>
            <person name="Yamada A."/>
            <person name="Hasebe M."/>
            <person name="Kawaguchi M."/>
        </authorList>
    </citation>
    <scope>NUCLEOTIDE SEQUENCE</scope>
    <source>
        <strain evidence="2">AT787</strain>
    </source>
</reference>
<evidence type="ECO:0000313" key="3">
    <source>
        <dbReference type="Proteomes" id="UP001063166"/>
    </source>
</evidence>
<name>A0A9P3UKM8_LYOSH</name>
<gene>
    <name evidence="2" type="ORF">LshimejAT787_0308400</name>
</gene>
<feature type="compositionally biased region" description="Basic and acidic residues" evidence="1">
    <location>
        <begin position="55"/>
        <end position="66"/>
    </location>
</feature>
<evidence type="ECO:0000313" key="2">
    <source>
        <dbReference type="EMBL" id="GLB36552.1"/>
    </source>
</evidence>
<accession>A0A9P3UKM8</accession>
<sequence length="78" mass="8614">MIGSVVPTSDHPNIVPSAFLKMSRHRTRTWGGEKQMLTPSFVCSWNSSNTGIGQDCERSREKDDGTPRAANLPDHGCR</sequence>
<protein>
    <submittedName>
        <fullName evidence="2">Uncharacterized protein</fullName>
    </submittedName>
</protein>
<dbReference type="Proteomes" id="UP001063166">
    <property type="component" value="Unassembled WGS sequence"/>
</dbReference>
<organism evidence="2 3">
    <name type="scientific">Lyophyllum shimeji</name>
    <name type="common">Hon-shimeji</name>
    <name type="synonym">Tricholoma shimeji</name>
    <dbReference type="NCBI Taxonomy" id="47721"/>
    <lineage>
        <taxon>Eukaryota</taxon>
        <taxon>Fungi</taxon>
        <taxon>Dikarya</taxon>
        <taxon>Basidiomycota</taxon>
        <taxon>Agaricomycotina</taxon>
        <taxon>Agaricomycetes</taxon>
        <taxon>Agaricomycetidae</taxon>
        <taxon>Agaricales</taxon>
        <taxon>Tricholomatineae</taxon>
        <taxon>Lyophyllaceae</taxon>
        <taxon>Lyophyllum</taxon>
    </lineage>
</organism>